<dbReference type="InterPro" id="IPR015424">
    <property type="entry name" value="PyrdxlP-dep_Trfase"/>
</dbReference>
<dbReference type="Proteomes" id="UP000031631">
    <property type="component" value="Chromosome"/>
</dbReference>
<dbReference type="RefSeq" id="WP_041064330.1">
    <property type="nucleotide sequence ID" value="NZ_AP012273.1"/>
</dbReference>
<dbReference type="OrthoDB" id="9801272at2"/>
<dbReference type="CDD" id="cd00613">
    <property type="entry name" value="GDC-P"/>
    <property type="match status" value="1"/>
</dbReference>
<evidence type="ECO:0000256" key="4">
    <source>
        <dbReference type="HAMAP-Rule" id="MF_00712"/>
    </source>
</evidence>
<dbReference type="InterPro" id="IPR015422">
    <property type="entry name" value="PyrdxlP-dep_Trfase_small"/>
</dbReference>
<evidence type="ECO:0000313" key="6">
    <source>
        <dbReference type="EMBL" id="BAO43081.1"/>
    </source>
</evidence>
<reference evidence="6 7" key="1">
    <citation type="journal article" date="2014" name="PLoS ONE">
        <title>Physiological and genomic features of a novel sulfur-oxidizing gammaproteobacterium belonging to a previously uncultivated symbiotic lineage isolated from a hydrothermal vent.</title>
        <authorList>
            <person name="Nunoura T."/>
            <person name="Takaki Y."/>
            <person name="Kazama H."/>
            <person name="Kakuta J."/>
            <person name="Shimamura S."/>
            <person name="Makita H."/>
            <person name="Hirai M."/>
            <person name="Miyazaki M."/>
            <person name="Takai K."/>
        </authorList>
    </citation>
    <scope>NUCLEOTIDE SEQUENCE [LARGE SCALE GENOMIC DNA]</scope>
    <source>
        <strain evidence="6 7">Hiromi1</strain>
    </source>
</reference>
<name>A0A7U6GGA5_9GAMM</name>
<dbReference type="Gene3D" id="3.40.640.10">
    <property type="entry name" value="Type I PLP-dependent aspartate aminotransferase-like (Major domain)"/>
    <property type="match status" value="1"/>
</dbReference>
<dbReference type="Pfam" id="PF02347">
    <property type="entry name" value="GDC-P"/>
    <property type="match status" value="1"/>
</dbReference>
<keyword evidence="2 4" id="KW-0560">Oxidoreductase</keyword>
<dbReference type="InterPro" id="IPR015421">
    <property type="entry name" value="PyrdxlP-dep_Trfase_major"/>
</dbReference>
<comment type="similarity">
    <text evidence="4">Belongs to the GcvP family. N-terminal subunit subfamily.</text>
</comment>
<protein>
    <recommendedName>
        <fullName evidence="4">Probable glycine dehydrogenase (decarboxylating) subunit 1</fullName>
        <ecNumber evidence="4">1.4.4.2</ecNumber>
    </recommendedName>
    <alternativeName>
        <fullName evidence="4">Glycine cleavage system P-protein subunit 1</fullName>
    </alternativeName>
    <alternativeName>
        <fullName evidence="4">Glycine decarboxylase subunit 1</fullName>
    </alternativeName>
    <alternativeName>
        <fullName evidence="4">Glycine dehydrogenase (aminomethyl-transferring) subunit 1</fullName>
    </alternativeName>
</protein>
<evidence type="ECO:0000313" key="7">
    <source>
        <dbReference type="Proteomes" id="UP000031631"/>
    </source>
</evidence>
<sequence length="467" mass="51032">MPFIPHTEDETREMLDAIGVSGIDDLFDEIPDNLRCGDLSALGPGLWEQEISQLMQEKARSDGQPLCFIGAGAYDHHIPSAVWQLATRGEFYTAYTPYQAEASQGTLQLLYEYQSMMTELMAMEVSNASLYDGASALAEAVLMAVRANRKSKSRRILMPRSLHPHYRATVHTLVKNQGIELLEVAYEATTGQTDLDDLARHQGEDFAALVIPQPNFFGVLEPVDEMTDFARANGMLAIGLVNPLAMAVLQPPGEWGVKGVDIACGDGQPLGAPLSSGGPYFGFMCCTRKLVRQMPGRIIGRTVDLEGRVGFTLTLQAREQHIRRSKATSNICTNQGLMVTAATIHMSLLGAEGLARAGTKSHANLNLLVEKLTSLGEIEPAFSGPVFHETVLRLPLEARRALRTLAAHNVLGGYDLARHYPELGDNALLVCATENRSEGDMEKYRLKMQQVLASRKQGACATMAKFD</sequence>
<dbReference type="GO" id="GO:0009116">
    <property type="term" value="P:nucleoside metabolic process"/>
    <property type="evidence" value="ECO:0007669"/>
    <property type="project" value="InterPro"/>
</dbReference>
<comment type="subunit">
    <text evidence="4">The glycine cleavage system is composed of four proteins: P, T, L and H. In this organism, the P 'protein' is a heterodimer of two subunits.</text>
</comment>
<dbReference type="HAMAP" id="MF_00712">
    <property type="entry name" value="GcvPA"/>
    <property type="match status" value="1"/>
</dbReference>
<dbReference type="AlphaFoldDB" id="A0A7U6GGA5"/>
<keyword evidence="7" id="KW-1185">Reference proteome</keyword>
<evidence type="ECO:0000256" key="2">
    <source>
        <dbReference type="ARBA" id="ARBA00023002"/>
    </source>
</evidence>
<dbReference type="InterPro" id="IPR049315">
    <property type="entry name" value="GDC-P_N"/>
</dbReference>
<dbReference type="EC" id="1.4.4.2" evidence="4"/>
<dbReference type="InterPro" id="IPR023010">
    <property type="entry name" value="GcvPA"/>
</dbReference>
<dbReference type="PANTHER" id="PTHR42806">
    <property type="entry name" value="GLYCINE CLEAVAGE SYSTEM P-PROTEIN"/>
    <property type="match status" value="1"/>
</dbReference>
<comment type="catalytic activity">
    <reaction evidence="3 4">
        <text>N(6)-[(R)-lipoyl]-L-lysyl-[glycine-cleavage complex H protein] + glycine + H(+) = N(6)-[(R)-S(8)-aminomethyldihydrolipoyl]-L-lysyl-[glycine-cleavage complex H protein] + CO2</text>
        <dbReference type="Rhea" id="RHEA:24304"/>
        <dbReference type="Rhea" id="RHEA-COMP:10494"/>
        <dbReference type="Rhea" id="RHEA-COMP:10495"/>
        <dbReference type="ChEBI" id="CHEBI:15378"/>
        <dbReference type="ChEBI" id="CHEBI:16526"/>
        <dbReference type="ChEBI" id="CHEBI:57305"/>
        <dbReference type="ChEBI" id="CHEBI:83099"/>
        <dbReference type="ChEBI" id="CHEBI:83143"/>
        <dbReference type="EC" id="1.4.4.2"/>
    </reaction>
</comment>
<dbReference type="InterPro" id="IPR020581">
    <property type="entry name" value="GDC_P"/>
</dbReference>
<dbReference type="NCBIfam" id="NF001696">
    <property type="entry name" value="PRK00451.1"/>
    <property type="match status" value="1"/>
</dbReference>
<dbReference type="GO" id="GO:0019464">
    <property type="term" value="P:glycine decarboxylation via glycine cleavage system"/>
    <property type="evidence" value="ECO:0007669"/>
    <property type="project" value="UniProtKB-UniRule"/>
</dbReference>
<feature type="domain" description="Glycine cleavage system P-protein N-terminal" evidence="5">
    <location>
        <begin position="3"/>
        <end position="442"/>
    </location>
</feature>
<dbReference type="EMBL" id="AP012273">
    <property type="protein sequence ID" value="BAO43081.1"/>
    <property type="molecule type" value="Genomic_DNA"/>
</dbReference>
<dbReference type="PANTHER" id="PTHR42806:SF1">
    <property type="entry name" value="GLYCINE DEHYDROGENASE (DECARBOXYLATING)"/>
    <property type="match status" value="1"/>
</dbReference>
<comment type="function">
    <text evidence="1 4">The glycine cleavage system catalyzes the degradation of glycine. The P protein binds the alpha-amino group of glycine through its pyridoxal phosphate cofactor; CO(2) is released and the remaining methylamine moiety is then transferred to the lipoamide cofactor of the H protein.</text>
</comment>
<evidence type="ECO:0000256" key="3">
    <source>
        <dbReference type="ARBA" id="ARBA00049026"/>
    </source>
</evidence>
<dbReference type="GO" id="GO:0004375">
    <property type="term" value="F:glycine dehydrogenase (decarboxylating) activity"/>
    <property type="evidence" value="ECO:0007669"/>
    <property type="project" value="UniProtKB-EC"/>
</dbReference>
<proteinExistence type="inferred from homology"/>
<dbReference type="SUPFAM" id="SSF53383">
    <property type="entry name" value="PLP-dependent transferases"/>
    <property type="match status" value="1"/>
</dbReference>
<evidence type="ECO:0000259" key="5">
    <source>
        <dbReference type="Pfam" id="PF02347"/>
    </source>
</evidence>
<gene>
    <name evidence="4" type="primary">gcvPA</name>
    <name evidence="6" type="ORF">TBH_C0133</name>
</gene>
<dbReference type="KEGG" id="tbn:TBH_C0133"/>
<organism evidence="6 7">
    <name type="scientific">Thiolapillus brandeum</name>
    <dbReference type="NCBI Taxonomy" id="1076588"/>
    <lineage>
        <taxon>Bacteria</taxon>
        <taxon>Pseudomonadati</taxon>
        <taxon>Pseudomonadota</taxon>
        <taxon>Gammaproteobacteria</taxon>
        <taxon>Chromatiales</taxon>
        <taxon>Sedimenticolaceae</taxon>
        <taxon>Thiolapillus</taxon>
    </lineage>
</organism>
<evidence type="ECO:0000256" key="1">
    <source>
        <dbReference type="ARBA" id="ARBA00003788"/>
    </source>
</evidence>
<dbReference type="PIRSF" id="PIRSF006815">
    <property type="entry name" value="GcvPA"/>
    <property type="match status" value="1"/>
</dbReference>
<dbReference type="Gene3D" id="3.90.1150.10">
    <property type="entry name" value="Aspartate Aminotransferase, domain 1"/>
    <property type="match status" value="1"/>
</dbReference>
<accession>A0A7U6GGA5</accession>